<evidence type="ECO:0000313" key="1">
    <source>
        <dbReference type="EMBL" id="KZP04855.1"/>
    </source>
</evidence>
<gene>
    <name evidence="1" type="ORF">FIBSPDRAFT_766727</name>
</gene>
<dbReference type="AlphaFoldDB" id="A0A167VC92"/>
<reference evidence="1 2" key="1">
    <citation type="journal article" date="2016" name="Mol. Biol. Evol.">
        <title>Comparative Genomics of Early-Diverging Mushroom-Forming Fungi Provides Insights into the Origins of Lignocellulose Decay Capabilities.</title>
        <authorList>
            <person name="Nagy L.G."/>
            <person name="Riley R."/>
            <person name="Tritt A."/>
            <person name="Adam C."/>
            <person name="Daum C."/>
            <person name="Floudas D."/>
            <person name="Sun H."/>
            <person name="Yadav J.S."/>
            <person name="Pangilinan J."/>
            <person name="Larsson K.H."/>
            <person name="Matsuura K."/>
            <person name="Barry K."/>
            <person name="Labutti K."/>
            <person name="Kuo R."/>
            <person name="Ohm R.A."/>
            <person name="Bhattacharya S.S."/>
            <person name="Shirouzu T."/>
            <person name="Yoshinaga Y."/>
            <person name="Martin F.M."/>
            <person name="Grigoriev I.V."/>
            <person name="Hibbett D.S."/>
        </authorList>
    </citation>
    <scope>NUCLEOTIDE SEQUENCE [LARGE SCALE GENOMIC DNA]</scope>
    <source>
        <strain evidence="1 2">CBS 109695</strain>
    </source>
</reference>
<sequence length="107" mass="11629">GRNGGHLTPATYRDFYGLQQMYGTDQALRSLAIENYTVSSLLSIIESEGLADSVNLAALGHNSLLLNDLEVAQAHVDLQAAQAAGVDVSQVEWLDAEQMNKVRWCIP</sequence>
<dbReference type="STRING" id="436010.A0A167VC92"/>
<feature type="non-terminal residue" evidence="1">
    <location>
        <position position="1"/>
    </location>
</feature>
<dbReference type="OrthoDB" id="429143at2759"/>
<organism evidence="1 2">
    <name type="scientific">Athelia psychrophila</name>
    <dbReference type="NCBI Taxonomy" id="1759441"/>
    <lineage>
        <taxon>Eukaryota</taxon>
        <taxon>Fungi</taxon>
        <taxon>Dikarya</taxon>
        <taxon>Basidiomycota</taxon>
        <taxon>Agaricomycotina</taxon>
        <taxon>Agaricomycetes</taxon>
        <taxon>Agaricomycetidae</taxon>
        <taxon>Atheliales</taxon>
        <taxon>Atheliaceae</taxon>
        <taxon>Athelia</taxon>
    </lineage>
</organism>
<keyword evidence="2" id="KW-1185">Reference proteome</keyword>
<dbReference type="Proteomes" id="UP000076532">
    <property type="component" value="Unassembled WGS sequence"/>
</dbReference>
<name>A0A167VC92_9AGAM</name>
<accession>A0A167VC92</accession>
<protein>
    <submittedName>
        <fullName evidence="1">Uncharacterized protein</fullName>
    </submittedName>
</protein>
<dbReference type="EMBL" id="KV417882">
    <property type="protein sequence ID" value="KZP04855.1"/>
    <property type="molecule type" value="Genomic_DNA"/>
</dbReference>
<proteinExistence type="predicted"/>
<evidence type="ECO:0000313" key="2">
    <source>
        <dbReference type="Proteomes" id="UP000076532"/>
    </source>
</evidence>